<evidence type="ECO:0000256" key="3">
    <source>
        <dbReference type="ARBA" id="ARBA00023163"/>
    </source>
</evidence>
<evidence type="ECO:0000313" key="6">
    <source>
        <dbReference type="EMBL" id="MBC9785463.1"/>
    </source>
</evidence>
<dbReference type="Proteomes" id="UP000617402">
    <property type="component" value="Unassembled WGS sequence"/>
</dbReference>
<keyword evidence="2" id="KW-0238">DNA-binding</keyword>
<dbReference type="InterPro" id="IPR001845">
    <property type="entry name" value="HTH_ArsR_DNA-bd_dom"/>
</dbReference>
<dbReference type="InterPro" id="IPR011991">
    <property type="entry name" value="ArsR-like_HTH"/>
</dbReference>
<dbReference type="EMBL" id="JACVHF010000014">
    <property type="protein sequence ID" value="MBC9785463.1"/>
    <property type="molecule type" value="Genomic_DNA"/>
</dbReference>
<dbReference type="SUPFAM" id="SSF46785">
    <property type="entry name" value="Winged helix' DNA-binding domain"/>
    <property type="match status" value="1"/>
</dbReference>
<dbReference type="InterPro" id="IPR018334">
    <property type="entry name" value="ArsR_HTH"/>
</dbReference>
<dbReference type="NCBIfam" id="NF033788">
    <property type="entry name" value="HTH_metalloreg"/>
    <property type="match status" value="1"/>
</dbReference>
<organism evidence="6 7">
    <name type="scientific">Heliobacterium chlorum</name>
    <dbReference type="NCBI Taxonomy" id="2698"/>
    <lineage>
        <taxon>Bacteria</taxon>
        <taxon>Bacillati</taxon>
        <taxon>Bacillota</taxon>
        <taxon>Clostridia</taxon>
        <taxon>Eubacteriales</taxon>
        <taxon>Heliobacteriaceae</taxon>
        <taxon>Heliobacterium</taxon>
    </lineage>
</organism>
<dbReference type="PANTHER" id="PTHR43132">
    <property type="entry name" value="ARSENICAL RESISTANCE OPERON REPRESSOR ARSR-RELATED"/>
    <property type="match status" value="1"/>
</dbReference>
<comment type="caution">
    <text evidence="6">The sequence shown here is derived from an EMBL/GenBank/DDBJ whole genome shotgun (WGS) entry which is preliminary data.</text>
</comment>
<keyword evidence="3" id="KW-0804">Transcription</keyword>
<dbReference type="PROSITE" id="PS00846">
    <property type="entry name" value="HTH_ARSR_1"/>
    <property type="match status" value="1"/>
</dbReference>
<name>A0ABR7T3W6_HELCL</name>
<protein>
    <submittedName>
        <fullName evidence="6">Winged helix-turn-helix transcriptional regulator</fullName>
    </submittedName>
</protein>
<evidence type="ECO:0000256" key="2">
    <source>
        <dbReference type="ARBA" id="ARBA00023125"/>
    </source>
</evidence>
<evidence type="ECO:0000259" key="5">
    <source>
        <dbReference type="PROSITE" id="PS50987"/>
    </source>
</evidence>
<dbReference type="PANTHER" id="PTHR43132:SF6">
    <property type="entry name" value="HTH-TYPE TRANSCRIPTIONAL REPRESSOR CZRA"/>
    <property type="match status" value="1"/>
</dbReference>
<dbReference type="InterPro" id="IPR036388">
    <property type="entry name" value="WH-like_DNA-bd_sf"/>
</dbReference>
<evidence type="ECO:0000313" key="7">
    <source>
        <dbReference type="Proteomes" id="UP000617402"/>
    </source>
</evidence>
<keyword evidence="1" id="KW-0805">Transcription regulation</keyword>
<gene>
    <name evidence="6" type="ORF">H1S01_13200</name>
</gene>
<feature type="domain" description="HTH arsR-type" evidence="5">
    <location>
        <begin position="33"/>
        <end position="126"/>
    </location>
</feature>
<keyword evidence="7" id="KW-1185">Reference proteome</keyword>
<proteinExistence type="predicted"/>
<keyword evidence="4" id="KW-0105">Cadmium resistance</keyword>
<evidence type="ECO:0000256" key="4">
    <source>
        <dbReference type="ARBA" id="ARBA00043263"/>
    </source>
</evidence>
<dbReference type="PROSITE" id="PS50987">
    <property type="entry name" value="HTH_ARSR_2"/>
    <property type="match status" value="1"/>
</dbReference>
<dbReference type="SMART" id="SM00418">
    <property type="entry name" value="HTH_ARSR"/>
    <property type="match status" value="1"/>
</dbReference>
<dbReference type="Gene3D" id="1.10.10.10">
    <property type="entry name" value="Winged helix-like DNA-binding domain superfamily/Winged helix DNA-binding domain"/>
    <property type="match status" value="1"/>
</dbReference>
<dbReference type="CDD" id="cd00090">
    <property type="entry name" value="HTH_ARSR"/>
    <property type="match status" value="1"/>
</dbReference>
<dbReference type="InterPro" id="IPR051011">
    <property type="entry name" value="Metal_resp_trans_reg"/>
</dbReference>
<sequence>MQAVNKIVDNTVDNCEELCVHRDVVDERRKQVLPNETYQGLAHIFKALGDPSRVRLIHALSFGELCVCDLADLLELTQSAVSHQLRLLRNLRLVKYRKDGKMVYYSLDDAHILDMLQQGIEHVNHG</sequence>
<evidence type="ECO:0000256" key="1">
    <source>
        <dbReference type="ARBA" id="ARBA00023015"/>
    </source>
</evidence>
<accession>A0ABR7T3W6</accession>
<dbReference type="Pfam" id="PF01022">
    <property type="entry name" value="HTH_5"/>
    <property type="match status" value="1"/>
</dbReference>
<reference evidence="6 7" key="1">
    <citation type="submission" date="2020-07" db="EMBL/GenBank/DDBJ databases">
        <title>Draft whole-genome sequence of Heliobacterium chlorum DSM 3682, type strain.</title>
        <authorList>
            <person name="Kyndt J.A."/>
            <person name="Meyer T.E."/>
            <person name="Imhoff J.F."/>
        </authorList>
    </citation>
    <scope>NUCLEOTIDE SEQUENCE [LARGE SCALE GENOMIC DNA]</scope>
    <source>
        <strain evidence="6 7">DSM 3682</strain>
    </source>
</reference>
<dbReference type="PRINTS" id="PR00778">
    <property type="entry name" value="HTHARSR"/>
</dbReference>
<dbReference type="InterPro" id="IPR036390">
    <property type="entry name" value="WH_DNA-bd_sf"/>
</dbReference>